<dbReference type="RefSeq" id="WP_158422485.1">
    <property type="nucleotide sequence ID" value="NZ_JAOQJL010000036.1"/>
</dbReference>
<feature type="compositionally biased region" description="Polar residues" evidence="1">
    <location>
        <begin position="1"/>
        <end position="11"/>
    </location>
</feature>
<sequence length="122" mass="14254">MNVKNSISESMNAIRGKESKDQSAKSIFSYKPIMSNILKYTVEEYKNCSLEEIMECIEGDTIQTGTALIEEDMAKTIRGERNELHTTDEAAATFDILVIRKKYYHIFQIRTMKYAKRRWRIC</sequence>
<comment type="caution">
    <text evidence="2">The sequence shown here is derived from an EMBL/GenBank/DDBJ whole genome shotgun (WGS) entry which is preliminary data.</text>
</comment>
<keyword evidence="3" id="KW-1185">Reference proteome</keyword>
<accession>A0ABT2TWR7</accession>
<proteinExistence type="predicted"/>
<evidence type="ECO:0000313" key="3">
    <source>
        <dbReference type="Proteomes" id="UP001652409"/>
    </source>
</evidence>
<protein>
    <submittedName>
        <fullName evidence="2">Uncharacterized protein</fullName>
    </submittedName>
</protein>
<organism evidence="2 3">
    <name type="scientific">Blautia ammoniilytica</name>
    <dbReference type="NCBI Taxonomy" id="2981782"/>
    <lineage>
        <taxon>Bacteria</taxon>
        <taxon>Bacillati</taxon>
        <taxon>Bacillota</taxon>
        <taxon>Clostridia</taxon>
        <taxon>Lachnospirales</taxon>
        <taxon>Lachnospiraceae</taxon>
        <taxon>Blautia</taxon>
    </lineage>
</organism>
<evidence type="ECO:0000256" key="1">
    <source>
        <dbReference type="SAM" id="MobiDB-lite"/>
    </source>
</evidence>
<dbReference type="Proteomes" id="UP001652409">
    <property type="component" value="Unassembled WGS sequence"/>
</dbReference>
<feature type="region of interest" description="Disordered" evidence="1">
    <location>
        <begin position="1"/>
        <end position="21"/>
    </location>
</feature>
<reference evidence="2 3" key="1">
    <citation type="journal article" date="2021" name="ISME Commun">
        <title>Automated analysis of genomic sequences facilitates high-throughput and comprehensive description of bacteria.</title>
        <authorList>
            <person name="Hitch T.C.A."/>
        </authorList>
    </citation>
    <scope>NUCLEOTIDE SEQUENCE [LARGE SCALE GENOMIC DNA]</scope>
    <source>
        <strain evidence="2 3">Sanger_23</strain>
    </source>
</reference>
<name>A0ABT2TWR7_9FIRM</name>
<dbReference type="EMBL" id="JAOQJL010000036">
    <property type="protein sequence ID" value="MCU6766675.1"/>
    <property type="molecule type" value="Genomic_DNA"/>
</dbReference>
<gene>
    <name evidence="2" type="ORF">OCV61_14905</name>
</gene>
<evidence type="ECO:0000313" key="2">
    <source>
        <dbReference type="EMBL" id="MCU6766675.1"/>
    </source>
</evidence>